<dbReference type="InterPro" id="IPR003141">
    <property type="entry name" value="Pol/His_phosphatase_N"/>
</dbReference>
<dbReference type="Gene3D" id="1.10.10.1600">
    <property type="entry name" value="Bacterial DNA polymerase III alpha subunit, thumb domain"/>
    <property type="match status" value="1"/>
</dbReference>
<proteinExistence type="predicted"/>
<comment type="caution">
    <text evidence="10">The sequence shown here is derived from an EMBL/GenBank/DDBJ whole genome shotgun (WGS) entry which is preliminary data.</text>
</comment>
<keyword evidence="7" id="KW-0239">DNA-directed DNA polymerase</keyword>
<keyword evidence="5" id="KW-0548">Nucleotidyltransferase</keyword>
<dbReference type="InterPro" id="IPR012340">
    <property type="entry name" value="NA-bd_OB-fold"/>
</dbReference>
<organism evidence="10 11">
    <name type="scientific">Candidatus Scalindua rubra</name>
    <dbReference type="NCBI Taxonomy" id="1872076"/>
    <lineage>
        <taxon>Bacteria</taxon>
        <taxon>Pseudomonadati</taxon>
        <taxon>Planctomycetota</taxon>
        <taxon>Candidatus Brocadiia</taxon>
        <taxon>Candidatus Brocadiales</taxon>
        <taxon>Candidatus Scalinduaceae</taxon>
        <taxon>Candidatus Scalindua</taxon>
    </lineage>
</organism>
<dbReference type="GO" id="GO:0003676">
    <property type="term" value="F:nucleic acid binding"/>
    <property type="evidence" value="ECO:0007669"/>
    <property type="project" value="InterPro"/>
</dbReference>
<dbReference type="Pfam" id="PF07733">
    <property type="entry name" value="DNA_pol3_alpha"/>
    <property type="match status" value="1"/>
</dbReference>
<accession>A0A1E3XGE4</accession>
<dbReference type="PANTHER" id="PTHR32294:SF0">
    <property type="entry name" value="DNA POLYMERASE III SUBUNIT ALPHA"/>
    <property type="match status" value="1"/>
</dbReference>
<dbReference type="InterPro" id="IPR004013">
    <property type="entry name" value="PHP_dom"/>
</dbReference>
<evidence type="ECO:0000313" key="10">
    <source>
        <dbReference type="EMBL" id="ODS34690.1"/>
    </source>
</evidence>
<reference evidence="10 11" key="1">
    <citation type="submission" date="2016-07" db="EMBL/GenBank/DDBJ databases">
        <title>Draft genome of Scalindua rubra, obtained from a brine-seawater interface in the Red Sea, sheds light on salt adaptation in anammox bacteria.</title>
        <authorList>
            <person name="Speth D.R."/>
            <person name="Lagkouvardos I."/>
            <person name="Wang Y."/>
            <person name="Qian P.-Y."/>
            <person name="Dutilh B.E."/>
            <person name="Jetten M.S."/>
        </authorList>
    </citation>
    <scope>NUCLEOTIDE SEQUENCE [LARGE SCALE GENOMIC DNA]</scope>
    <source>
        <strain evidence="10">BSI-1</strain>
    </source>
</reference>
<dbReference type="InterPro" id="IPR029460">
    <property type="entry name" value="DNAPol_HHH"/>
</dbReference>
<feature type="domain" description="Polymerase/histidinol phosphatase N-terminal" evidence="9">
    <location>
        <begin position="6"/>
        <end position="73"/>
    </location>
</feature>
<evidence type="ECO:0000256" key="7">
    <source>
        <dbReference type="ARBA" id="ARBA00022932"/>
    </source>
</evidence>
<evidence type="ECO:0000259" key="9">
    <source>
        <dbReference type="SMART" id="SM00481"/>
    </source>
</evidence>
<dbReference type="InterPro" id="IPR004805">
    <property type="entry name" value="DnaE2/DnaE/PolC"/>
</dbReference>
<evidence type="ECO:0000256" key="8">
    <source>
        <dbReference type="ARBA" id="ARBA00049244"/>
    </source>
</evidence>
<dbReference type="InterPro" id="IPR016195">
    <property type="entry name" value="Pol/histidinol_Pase-like"/>
</dbReference>
<dbReference type="InterPro" id="IPR040982">
    <property type="entry name" value="DNA_pol3_finger"/>
</dbReference>
<dbReference type="GO" id="GO:0008408">
    <property type="term" value="F:3'-5' exonuclease activity"/>
    <property type="evidence" value="ECO:0007669"/>
    <property type="project" value="InterPro"/>
</dbReference>
<dbReference type="NCBIfam" id="NF005298">
    <property type="entry name" value="PRK06826.1"/>
    <property type="match status" value="1"/>
</dbReference>
<dbReference type="AlphaFoldDB" id="A0A1E3XGE4"/>
<dbReference type="Proteomes" id="UP000094056">
    <property type="component" value="Unassembled WGS sequence"/>
</dbReference>
<dbReference type="SUPFAM" id="SSF89550">
    <property type="entry name" value="PHP domain-like"/>
    <property type="match status" value="1"/>
</dbReference>
<dbReference type="GO" id="GO:0005737">
    <property type="term" value="C:cytoplasm"/>
    <property type="evidence" value="ECO:0007669"/>
    <property type="project" value="UniProtKB-SubCell"/>
</dbReference>
<dbReference type="CDD" id="cd12113">
    <property type="entry name" value="PHP_PolIIIA_DnaE3"/>
    <property type="match status" value="1"/>
</dbReference>
<protein>
    <recommendedName>
        <fullName evidence="3">DNA polymerase III subunit alpha</fullName>
        <ecNumber evidence="2">2.7.7.7</ecNumber>
    </recommendedName>
</protein>
<evidence type="ECO:0000256" key="3">
    <source>
        <dbReference type="ARBA" id="ARBA00019114"/>
    </source>
</evidence>
<name>A0A1E3XGE4_9BACT</name>
<dbReference type="GO" id="GO:0006260">
    <property type="term" value="P:DNA replication"/>
    <property type="evidence" value="ECO:0007669"/>
    <property type="project" value="UniProtKB-KW"/>
</dbReference>
<evidence type="ECO:0000256" key="5">
    <source>
        <dbReference type="ARBA" id="ARBA00022695"/>
    </source>
</evidence>
<dbReference type="NCBIfam" id="NF004226">
    <property type="entry name" value="PRK05673.1"/>
    <property type="match status" value="1"/>
</dbReference>
<gene>
    <name evidence="10" type="ORF">SCARUB_00126</name>
</gene>
<evidence type="ECO:0000313" key="11">
    <source>
        <dbReference type="Proteomes" id="UP000094056"/>
    </source>
</evidence>
<dbReference type="EMBL" id="MAYW01000002">
    <property type="protein sequence ID" value="ODS34690.1"/>
    <property type="molecule type" value="Genomic_DNA"/>
</dbReference>
<dbReference type="GO" id="GO:0003887">
    <property type="term" value="F:DNA-directed DNA polymerase activity"/>
    <property type="evidence" value="ECO:0007669"/>
    <property type="project" value="UniProtKB-KW"/>
</dbReference>
<dbReference type="Gene3D" id="2.40.50.140">
    <property type="entry name" value="Nucleic acid-binding proteins"/>
    <property type="match status" value="1"/>
</dbReference>
<dbReference type="InterPro" id="IPR004365">
    <property type="entry name" value="NA-bd_OB_tRNA"/>
</dbReference>
<sequence length="1156" mass="131604">MKNDFVHLHIHSEYSLLDGACRINDLINRTRALNMKSLALTDHGNMFGAIKFYECARENGIKPIIGFETYVAPESRLTKKGGKDHIYHLTLLAENNDGYKNLLKLATSSYLEGFYYKPRVDKELLNEYSKGIICLSGCMKSEINQNLENSDYDKALKSASQYKDIFGISNFFIELQDNKIVGQDELVNKAIRISKDLGLETVVTNDVHYMNPDDSFAHDALLCINTGKTLQDTKRMRFCTNEFYFKSQKQMEEIFKDIPKALTNTLKISDRCCIELNLDEMHLPKFTPKKDSSCYKPGITNSQFLRELCRHGALKIYKTINKTINDRLEHELKVIEETGFVDYFLIVWDFIDFARKNYIPAVARGSGAGSLVAYVLGITNMDPIKYDLLFERFLNSERISMPDLDIDFCAEGRDKVIKYVRKRYGGNNNVAQIITFGTMKAKAVIRDVGRVMSIPLSVVDKVAKLIPSTLGITLQEALEQEPKLKSMYENEKQIQELFNTSSKLEGLCRHASTHAAGVVVSDKPLTNYIPLAKNRDIVITQFDDVTLVEKIGLLKADFLGVRKLTVIDKTTKLIKETIGKDIDINNIPLNDRNTYKLLSRGDVKGVFQVETSRGFRDLLRKLKPKIFEDILPLVALYRPGPLQSGMVDSFINCRHGKEEVAYLHPKLEPLLKETYGLIVYQEQVMRIANKLGGFTLNEADNLRKAMGKKKPEVMARFKNQFINGAVQNRIPRDIAERIFELMEYFAGYGFNKSHSAAYALICYQTAYLKTNYPTQYMAAQMTCEKQNNTKIVDYMNECHRMSIELLPPCINESYSDFTIVSDKKIRFGLGAIKNVGEKAIESIISTRKKDKFSSIFNFCERVDLRLVNRQVMESLIKSGCFDSLSGHRAQFFEGIDILLQLGAKSNKDRRMGQKSLFNTKENTINSNSHQQLPETENWSEKQLLKAEKDSLGFYVSSHPLKRYKELIEKYSNTSTGSLPESSEGEEVLIGGIIDNIKNTTTKKGGDPIAYFTIEDMEGIVKCVLFKSELTTLNNLLHAEEIVFIKGRISFRDTEPSIRVSEIIIPKEVNKIIENTSPKNAIIRLEYSQINDELLFRLKEILLSNKGTCPVFIEFKLPGEKFAKIKTSEKYSVSLNEKVHNEIRNLIGEGCLIPKMG</sequence>
<dbReference type="PATRIC" id="fig|1872076.5.peg.139"/>
<evidence type="ECO:0000256" key="4">
    <source>
        <dbReference type="ARBA" id="ARBA00022679"/>
    </source>
</evidence>
<keyword evidence="4" id="KW-0808">Transferase</keyword>
<dbReference type="CDD" id="cd04485">
    <property type="entry name" value="DnaE_OBF"/>
    <property type="match status" value="1"/>
</dbReference>
<dbReference type="SMART" id="SM00481">
    <property type="entry name" value="POLIIIAc"/>
    <property type="match status" value="1"/>
</dbReference>
<dbReference type="NCBIfam" id="TIGR00594">
    <property type="entry name" value="polc"/>
    <property type="match status" value="1"/>
</dbReference>
<evidence type="ECO:0000256" key="2">
    <source>
        <dbReference type="ARBA" id="ARBA00012417"/>
    </source>
</evidence>
<evidence type="ECO:0000256" key="1">
    <source>
        <dbReference type="ARBA" id="ARBA00004496"/>
    </source>
</evidence>
<dbReference type="Pfam" id="PF17657">
    <property type="entry name" value="DNA_pol3_finger"/>
    <property type="match status" value="1"/>
</dbReference>
<comment type="catalytic activity">
    <reaction evidence="8">
        <text>DNA(n) + a 2'-deoxyribonucleoside 5'-triphosphate = DNA(n+1) + diphosphate</text>
        <dbReference type="Rhea" id="RHEA:22508"/>
        <dbReference type="Rhea" id="RHEA-COMP:17339"/>
        <dbReference type="Rhea" id="RHEA-COMP:17340"/>
        <dbReference type="ChEBI" id="CHEBI:33019"/>
        <dbReference type="ChEBI" id="CHEBI:61560"/>
        <dbReference type="ChEBI" id="CHEBI:173112"/>
        <dbReference type="EC" id="2.7.7.7"/>
    </reaction>
</comment>
<dbReference type="Pfam" id="PF02811">
    <property type="entry name" value="PHP"/>
    <property type="match status" value="1"/>
</dbReference>
<dbReference type="Pfam" id="PF14579">
    <property type="entry name" value="HHH_6"/>
    <property type="match status" value="1"/>
</dbReference>
<keyword evidence="6" id="KW-0235">DNA replication</keyword>
<dbReference type="Pfam" id="PF01336">
    <property type="entry name" value="tRNA_anti-codon"/>
    <property type="match status" value="1"/>
</dbReference>
<dbReference type="InterPro" id="IPR041931">
    <property type="entry name" value="DNA_pol3_alpha_thumb_dom"/>
</dbReference>
<dbReference type="Gene3D" id="1.10.150.870">
    <property type="match status" value="1"/>
</dbReference>
<dbReference type="Gene3D" id="3.20.20.140">
    <property type="entry name" value="Metal-dependent hydrolases"/>
    <property type="match status" value="1"/>
</dbReference>
<comment type="subcellular location">
    <subcellularLocation>
        <location evidence="1">Cytoplasm</location>
    </subcellularLocation>
</comment>
<dbReference type="InterPro" id="IPR011708">
    <property type="entry name" value="DNA_pol3_alpha_NTPase_dom"/>
</dbReference>
<dbReference type="PANTHER" id="PTHR32294">
    <property type="entry name" value="DNA POLYMERASE III SUBUNIT ALPHA"/>
    <property type="match status" value="1"/>
</dbReference>
<evidence type="ECO:0000256" key="6">
    <source>
        <dbReference type="ARBA" id="ARBA00022705"/>
    </source>
</evidence>
<dbReference type="EC" id="2.7.7.7" evidence="2"/>